<accession>A0A266N928</accession>
<name>A0A266N928_9PSED</name>
<protein>
    <submittedName>
        <fullName evidence="2">FAD/FMN-containing dehydrogenase</fullName>
    </submittedName>
</protein>
<evidence type="ECO:0000313" key="4">
    <source>
        <dbReference type="Proteomes" id="UP000215788"/>
    </source>
</evidence>
<dbReference type="RefSeq" id="WP_094993887.1">
    <property type="nucleotide sequence ID" value="NZ_NQKI01000020.1"/>
</dbReference>
<organism evidence="2 4">
    <name type="scientific">Pseudomonas lundensis</name>
    <dbReference type="NCBI Taxonomy" id="86185"/>
    <lineage>
        <taxon>Bacteria</taxon>
        <taxon>Pseudomonadati</taxon>
        <taxon>Pseudomonadota</taxon>
        <taxon>Gammaproteobacteria</taxon>
        <taxon>Pseudomonadales</taxon>
        <taxon>Pseudomonadaceae</taxon>
        <taxon>Pseudomonas</taxon>
    </lineage>
</organism>
<dbReference type="AlphaFoldDB" id="A0A266N928"/>
<dbReference type="OrthoDB" id="5786920at2"/>
<reference evidence="2 4" key="1">
    <citation type="submission" date="2017-08" db="EMBL/GenBank/DDBJ databases">
        <title>Genomic and metabolic characterisation of spoilage-associated Pseudomonas species.</title>
        <authorList>
            <person name="Stanborough T."/>
            <person name="Fegan N."/>
            <person name="Powell S.M."/>
            <person name="Singh T."/>
            <person name="Tamplin M.L."/>
            <person name="Chandry P.S."/>
        </authorList>
    </citation>
    <scope>NUCLEOTIDE SEQUENCE [LARGE SCALE GENOMIC DNA]</scope>
    <source>
        <strain evidence="2 4">L1802</strain>
    </source>
</reference>
<evidence type="ECO:0000256" key="1">
    <source>
        <dbReference type="SAM" id="SignalP"/>
    </source>
</evidence>
<keyword evidence="1" id="KW-0732">Signal</keyword>
<sequence length="156" mass="17022">MKIVLALLLSAVSLLAQAANIGDALQPWALKDQFDQTQALDKNTRILLVARDMKGAQLVKAAIEDQPKGYLEARHVVFLADVHGMPSLIGKLFAIPSMKGYNYRVALDRDGSIASRYPGDKKQILFLQLDNGTLVSQQAFTTATALREALDKAPTD</sequence>
<comment type="caution">
    <text evidence="2">The sequence shown here is derived from an EMBL/GenBank/DDBJ whole genome shotgun (WGS) entry which is preliminary data.</text>
</comment>
<dbReference type="EMBL" id="NQKI01000020">
    <property type="protein sequence ID" value="OZY58900.1"/>
    <property type="molecule type" value="Genomic_DNA"/>
</dbReference>
<dbReference type="Proteomes" id="UP000215788">
    <property type="component" value="Unassembled WGS sequence"/>
</dbReference>
<evidence type="ECO:0000313" key="2">
    <source>
        <dbReference type="EMBL" id="OZY58900.1"/>
    </source>
</evidence>
<gene>
    <name evidence="2" type="ORF">CJF39_13530</name>
    <name evidence="3" type="ORF">CJF39_13625</name>
</gene>
<dbReference type="EMBL" id="NQKI01000020">
    <property type="protein sequence ID" value="OZY58915.1"/>
    <property type="molecule type" value="Genomic_DNA"/>
</dbReference>
<feature type="signal peptide" evidence="1">
    <location>
        <begin position="1"/>
        <end position="18"/>
    </location>
</feature>
<feature type="chain" id="PRO_5011915232" evidence="1">
    <location>
        <begin position="19"/>
        <end position="156"/>
    </location>
</feature>
<proteinExistence type="predicted"/>
<evidence type="ECO:0000313" key="3">
    <source>
        <dbReference type="EMBL" id="OZY58915.1"/>
    </source>
</evidence>